<keyword evidence="3" id="KW-1185">Reference proteome</keyword>
<name>A0A3B3R3S5_9TELE</name>
<dbReference type="GO" id="GO:0015031">
    <property type="term" value="P:protein transport"/>
    <property type="evidence" value="ECO:0007669"/>
    <property type="project" value="InterPro"/>
</dbReference>
<evidence type="ECO:0000259" key="1">
    <source>
        <dbReference type="PROSITE" id="PS51322"/>
    </source>
</evidence>
<dbReference type="PROSITE" id="PS51322">
    <property type="entry name" value="UEV"/>
    <property type="match status" value="1"/>
</dbReference>
<protein>
    <submittedName>
        <fullName evidence="2">Zgc:123278</fullName>
    </submittedName>
</protein>
<dbReference type="GeneTree" id="ENSGT00940000153903"/>
<sequence>IIMETVRLKKMLSKKYKHRHLIACEIWSVICQYTSLKPVLDTYVFNDGSSRHLMCLTGTIPVWMECNIPVSLWLLQSYPLHPPMSHLLCRYHNKNGWQVAQYEVVLCLLIAISEM</sequence>
<dbReference type="Proteomes" id="UP000261540">
    <property type="component" value="Unplaced"/>
</dbReference>
<dbReference type="GO" id="GO:0008333">
    <property type="term" value="P:endosome to lysosome transport"/>
    <property type="evidence" value="ECO:0007669"/>
    <property type="project" value="TreeGrafter"/>
</dbReference>
<dbReference type="SUPFAM" id="SSF54495">
    <property type="entry name" value="UBC-like"/>
    <property type="match status" value="1"/>
</dbReference>
<dbReference type="InterPro" id="IPR016135">
    <property type="entry name" value="UBQ-conjugating_enzyme/RWD"/>
</dbReference>
<dbReference type="Pfam" id="PF05743">
    <property type="entry name" value="UEV"/>
    <property type="match status" value="1"/>
</dbReference>
<evidence type="ECO:0000313" key="2">
    <source>
        <dbReference type="Ensembl" id="ENSPKIP00000012570.1"/>
    </source>
</evidence>
<dbReference type="CDD" id="cd11685">
    <property type="entry name" value="UEV_TSG101-like"/>
    <property type="match status" value="1"/>
</dbReference>
<organism evidence="2 3">
    <name type="scientific">Paramormyrops kingsleyae</name>
    <dbReference type="NCBI Taxonomy" id="1676925"/>
    <lineage>
        <taxon>Eukaryota</taxon>
        <taxon>Metazoa</taxon>
        <taxon>Chordata</taxon>
        <taxon>Craniata</taxon>
        <taxon>Vertebrata</taxon>
        <taxon>Euteleostomi</taxon>
        <taxon>Actinopterygii</taxon>
        <taxon>Neopterygii</taxon>
        <taxon>Teleostei</taxon>
        <taxon>Osteoglossocephala</taxon>
        <taxon>Osteoglossomorpha</taxon>
        <taxon>Osteoglossiformes</taxon>
        <taxon>Mormyridae</taxon>
        <taxon>Paramormyrops</taxon>
    </lineage>
</organism>
<dbReference type="Ensembl" id="ENSPKIT00000036968.1">
    <property type="protein sequence ID" value="ENSPKIP00000012570.1"/>
    <property type="gene ID" value="ENSPKIG00000000316.1"/>
</dbReference>
<reference evidence="2" key="1">
    <citation type="submission" date="2025-08" db="UniProtKB">
        <authorList>
            <consortium name="Ensembl"/>
        </authorList>
    </citation>
    <scope>IDENTIFICATION</scope>
</reference>
<dbReference type="AlphaFoldDB" id="A0A3B3R3S5"/>
<dbReference type="STRING" id="1676925.ENSPKIP00000012570"/>
<dbReference type="GO" id="GO:0000813">
    <property type="term" value="C:ESCRT I complex"/>
    <property type="evidence" value="ECO:0007669"/>
    <property type="project" value="TreeGrafter"/>
</dbReference>
<dbReference type="InterPro" id="IPR008883">
    <property type="entry name" value="UEV_N"/>
</dbReference>
<dbReference type="PANTHER" id="PTHR23306:SF17">
    <property type="entry name" value="TUMOR SUSCEPTIBILITY GENE 101 PROTEIN"/>
    <property type="match status" value="1"/>
</dbReference>
<reference evidence="2" key="2">
    <citation type="submission" date="2025-09" db="UniProtKB">
        <authorList>
            <consortium name="Ensembl"/>
        </authorList>
    </citation>
    <scope>IDENTIFICATION</scope>
</reference>
<dbReference type="GO" id="GO:0043130">
    <property type="term" value="F:ubiquitin binding"/>
    <property type="evidence" value="ECO:0007669"/>
    <property type="project" value="TreeGrafter"/>
</dbReference>
<dbReference type="Gene3D" id="3.10.110.10">
    <property type="entry name" value="Ubiquitin Conjugating Enzyme"/>
    <property type="match status" value="1"/>
</dbReference>
<proteinExistence type="predicted"/>
<accession>A0A3B3R3S5</accession>
<dbReference type="InterPro" id="IPR052070">
    <property type="entry name" value="ESCRT-I_UEV_domain"/>
</dbReference>
<dbReference type="PANTHER" id="PTHR23306">
    <property type="entry name" value="TUMOR SUSCEPTIBILITY GENE 101 PROTEIN-RELATED"/>
    <property type="match status" value="1"/>
</dbReference>
<evidence type="ECO:0000313" key="3">
    <source>
        <dbReference type="Proteomes" id="UP000261540"/>
    </source>
</evidence>
<feature type="domain" description="UEV" evidence="1">
    <location>
        <begin position="3"/>
        <end position="115"/>
    </location>
</feature>